<dbReference type="GO" id="GO:0016705">
    <property type="term" value="F:oxidoreductase activity, acting on paired donors, with incorporation or reduction of molecular oxygen"/>
    <property type="evidence" value="ECO:0007669"/>
    <property type="project" value="InterPro"/>
</dbReference>
<dbReference type="EMBL" id="JADCNL010000161">
    <property type="protein sequence ID" value="KAG0449815.1"/>
    <property type="molecule type" value="Genomic_DNA"/>
</dbReference>
<evidence type="ECO:0000313" key="13">
    <source>
        <dbReference type="Proteomes" id="UP000639772"/>
    </source>
</evidence>
<dbReference type="InterPro" id="IPR002401">
    <property type="entry name" value="Cyt_P450_E_grp-I"/>
</dbReference>
<evidence type="ECO:0000256" key="6">
    <source>
        <dbReference type="ARBA" id="ARBA00023004"/>
    </source>
</evidence>
<keyword evidence="4 8" id="KW-0479">Metal-binding</keyword>
<comment type="caution">
    <text evidence="11">The sequence shown here is derived from an EMBL/GenBank/DDBJ whole genome shotgun (WGS) entry which is preliminary data.</text>
</comment>
<dbReference type="GO" id="GO:0004497">
    <property type="term" value="F:monooxygenase activity"/>
    <property type="evidence" value="ECO:0007669"/>
    <property type="project" value="UniProtKB-KW"/>
</dbReference>
<evidence type="ECO:0000256" key="7">
    <source>
        <dbReference type="ARBA" id="ARBA00023033"/>
    </source>
</evidence>
<dbReference type="InterPro" id="IPR036396">
    <property type="entry name" value="Cyt_P450_sf"/>
</dbReference>
<dbReference type="GO" id="GO:0020037">
    <property type="term" value="F:heme binding"/>
    <property type="evidence" value="ECO:0007669"/>
    <property type="project" value="InterPro"/>
</dbReference>
<name>A0A835URJ5_VANPL</name>
<evidence type="ECO:0008006" key="14">
    <source>
        <dbReference type="Google" id="ProtNLM"/>
    </source>
</evidence>
<dbReference type="InterPro" id="IPR001128">
    <property type="entry name" value="Cyt_P450"/>
</dbReference>
<dbReference type="GO" id="GO:0005506">
    <property type="term" value="F:iron ion binding"/>
    <property type="evidence" value="ECO:0007669"/>
    <property type="project" value="InterPro"/>
</dbReference>
<dbReference type="InterPro" id="IPR017972">
    <property type="entry name" value="Cyt_P450_CS"/>
</dbReference>
<evidence type="ECO:0000256" key="5">
    <source>
        <dbReference type="ARBA" id="ARBA00023002"/>
    </source>
</evidence>
<evidence type="ECO:0000313" key="10">
    <source>
        <dbReference type="EMBL" id="KAG0449815.1"/>
    </source>
</evidence>
<evidence type="ECO:0000256" key="2">
    <source>
        <dbReference type="ARBA" id="ARBA00010617"/>
    </source>
</evidence>
<dbReference type="Pfam" id="PF00067">
    <property type="entry name" value="p450"/>
    <property type="match status" value="1"/>
</dbReference>
<dbReference type="InterPro" id="IPR051996">
    <property type="entry name" value="Cytochrome_P450_78A"/>
</dbReference>
<sequence length="540" mass="59253">MAGMETSKDTNWWVFTFPALLPIAADPLLVVLSLGVALLAATLIAWAASSGGPAWPHHRSRIGKAPIPGIRGFPILGSLLSLGGLPHRTLAALSRLHKNSSAASKLMSFSLGSTPAVVSSDPATARELLSHPLLSDRPVKLSARELFFSRAIGFAPSGTYWRFLRRLASSHLFSPRRLAFHSAARAADASTLLRAVAAEQSLKGVVLLRRHLQFAALNNITGTTFGVRYEDSSHPEARELQEMVREGFDLLGSFNISDNLPWLSFLDPKRIVKRCKALVPRVRQFVSRVIDEHCLSGNSKGDDGDFVDVLLSLQDSEKLDLDDMIAVLWEMVFRGTDTTALLTEWAMAELVLNPRVQSRLRREIDEKVGTNRAATDSDVAQMPYLQAVIKESLRSHPPGPLLSWARLATGDVQLSNGMVVPEGTTTMVNMWAITHDESVWDRPEEFRPERFLAAEGGEDVDVRGNDLRLAPFGSGRRVCPGRSLGLVTVGLWVARLVQCFEWAPSRDAPVNLDEVLKLSLEMKNPLVAVALPRANINACF</sequence>
<comment type="similarity">
    <text evidence="2 9">Belongs to the cytochrome P450 family.</text>
</comment>
<dbReference type="OrthoDB" id="740118at2759"/>
<evidence type="ECO:0000313" key="11">
    <source>
        <dbReference type="EMBL" id="KAG0471323.1"/>
    </source>
</evidence>
<gene>
    <name evidence="11" type="ORF">HPP92_015869</name>
    <name evidence="10" type="ORF">HPP92_027262</name>
</gene>
<evidence type="ECO:0000256" key="1">
    <source>
        <dbReference type="ARBA" id="ARBA00001971"/>
    </source>
</evidence>
<evidence type="ECO:0000313" key="12">
    <source>
        <dbReference type="Proteomes" id="UP000636800"/>
    </source>
</evidence>
<evidence type="ECO:0000256" key="4">
    <source>
        <dbReference type="ARBA" id="ARBA00022723"/>
    </source>
</evidence>
<evidence type="ECO:0000256" key="9">
    <source>
        <dbReference type="RuleBase" id="RU000461"/>
    </source>
</evidence>
<keyword evidence="7 9" id="KW-0503">Monooxygenase</keyword>
<feature type="binding site" description="axial binding residue" evidence="8">
    <location>
        <position position="479"/>
    </location>
    <ligand>
        <name>heme</name>
        <dbReference type="ChEBI" id="CHEBI:30413"/>
    </ligand>
    <ligandPart>
        <name>Fe</name>
        <dbReference type="ChEBI" id="CHEBI:18248"/>
    </ligandPart>
</feature>
<organism evidence="11 13">
    <name type="scientific">Vanilla planifolia</name>
    <name type="common">Vanilla</name>
    <dbReference type="NCBI Taxonomy" id="51239"/>
    <lineage>
        <taxon>Eukaryota</taxon>
        <taxon>Viridiplantae</taxon>
        <taxon>Streptophyta</taxon>
        <taxon>Embryophyta</taxon>
        <taxon>Tracheophyta</taxon>
        <taxon>Spermatophyta</taxon>
        <taxon>Magnoliopsida</taxon>
        <taxon>Liliopsida</taxon>
        <taxon>Asparagales</taxon>
        <taxon>Orchidaceae</taxon>
        <taxon>Vanilloideae</taxon>
        <taxon>Vanilleae</taxon>
        <taxon>Vanilla</taxon>
    </lineage>
</organism>
<keyword evidence="3 8" id="KW-0349">Heme</keyword>
<dbReference type="PROSITE" id="PS00086">
    <property type="entry name" value="CYTOCHROME_P450"/>
    <property type="match status" value="1"/>
</dbReference>
<dbReference type="PRINTS" id="PR00463">
    <property type="entry name" value="EP450I"/>
</dbReference>
<dbReference type="Proteomes" id="UP000636800">
    <property type="component" value="Unassembled WGS sequence"/>
</dbReference>
<evidence type="ECO:0000256" key="8">
    <source>
        <dbReference type="PIRSR" id="PIRSR602401-1"/>
    </source>
</evidence>
<evidence type="ECO:0000256" key="3">
    <source>
        <dbReference type="ARBA" id="ARBA00022617"/>
    </source>
</evidence>
<dbReference type="Gene3D" id="1.10.630.10">
    <property type="entry name" value="Cytochrome P450"/>
    <property type="match status" value="1"/>
</dbReference>
<reference evidence="12 13" key="1">
    <citation type="journal article" date="2020" name="Nat. Food">
        <title>A phased Vanilla planifolia genome enables genetic improvement of flavour and production.</title>
        <authorList>
            <person name="Hasing T."/>
            <person name="Tang H."/>
            <person name="Brym M."/>
            <person name="Khazi F."/>
            <person name="Huang T."/>
            <person name="Chambers A.H."/>
        </authorList>
    </citation>
    <scope>NUCLEOTIDE SEQUENCE [LARGE SCALE GENOMIC DNA]</scope>
    <source>
        <tissue evidence="11">Leaf</tissue>
    </source>
</reference>
<protein>
    <recommendedName>
        <fullName evidence="14">Cytochrome P450</fullName>
    </recommendedName>
</protein>
<dbReference type="AlphaFoldDB" id="A0A835URJ5"/>
<dbReference type="PRINTS" id="PR00385">
    <property type="entry name" value="P450"/>
</dbReference>
<comment type="cofactor">
    <cofactor evidence="1 8">
        <name>heme</name>
        <dbReference type="ChEBI" id="CHEBI:30413"/>
    </cofactor>
</comment>
<keyword evidence="6 8" id="KW-0408">Iron</keyword>
<proteinExistence type="inferred from homology"/>
<dbReference type="PANTHER" id="PTHR47946:SF6">
    <property type="entry name" value="CYTOCHROME P450 78A7"/>
    <property type="match status" value="1"/>
</dbReference>
<dbReference type="FunFam" id="1.10.630.10:FF:000016">
    <property type="entry name" value="Cytochrome P450 78A5"/>
    <property type="match status" value="1"/>
</dbReference>
<dbReference type="Proteomes" id="UP000639772">
    <property type="component" value="Unassembled WGS sequence"/>
</dbReference>
<dbReference type="EMBL" id="JADCNM010000008">
    <property type="protein sequence ID" value="KAG0471323.1"/>
    <property type="molecule type" value="Genomic_DNA"/>
</dbReference>
<keyword evidence="12" id="KW-1185">Reference proteome</keyword>
<dbReference type="PANTHER" id="PTHR47946">
    <property type="entry name" value="CYTOCHROME P450 78A7-RELATED"/>
    <property type="match status" value="1"/>
</dbReference>
<dbReference type="SUPFAM" id="SSF48264">
    <property type="entry name" value="Cytochrome P450"/>
    <property type="match status" value="1"/>
</dbReference>
<accession>A0A835URJ5</accession>
<keyword evidence="5 9" id="KW-0560">Oxidoreductase</keyword>